<evidence type="ECO:0000256" key="2">
    <source>
        <dbReference type="ARBA" id="ARBA00009937"/>
    </source>
</evidence>
<keyword evidence="6" id="KW-1185">Reference proteome</keyword>
<comment type="similarity">
    <text evidence="2">Belongs to the NPR1-interactor family.</text>
</comment>
<dbReference type="Pfam" id="PF15699">
    <property type="entry name" value="NPR1_interact"/>
    <property type="match status" value="1"/>
</dbReference>
<feature type="compositionally biased region" description="Basic and acidic residues" evidence="4">
    <location>
        <begin position="41"/>
        <end position="53"/>
    </location>
</feature>
<protein>
    <submittedName>
        <fullName evidence="5">Uncharacterized protein</fullName>
    </submittedName>
</protein>
<gene>
    <name evidence="5" type="ORF">DVH24_033086</name>
</gene>
<evidence type="ECO:0000313" key="5">
    <source>
        <dbReference type="EMBL" id="RXH92190.1"/>
    </source>
</evidence>
<organism evidence="5 6">
    <name type="scientific">Malus domestica</name>
    <name type="common">Apple</name>
    <name type="synonym">Pyrus malus</name>
    <dbReference type="NCBI Taxonomy" id="3750"/>
    <lineage>
        <taxon>Eukaryota</taxon>
        <taxon>Viridiplantae</taxon>
        <taxon>Streptophyta</taxon>
        <taxon>Embryophyta</taxon>
        <taxon>Tracheophyta</taxon>
        <taxon>Spermatophyta</taxon>
        <taxon>Magnoliopsida</taxon>
        <taxon>eudicotyledons</taxon>
        <taxon>Gunneridae</taxon>
        <taxon>Pentapetalae</taxon>
        <taxon>rosids</taxon>
        <taxon>fabids</taxon>
        <taxon>Rosales</taxon>
        <taxon>Rosaceae</taxon>
        <taxon>Amygdaloideae</taxon>
        <taxon>Maleae</taxon>
        <taxon>Malus</taxon>
    </lineage>
</organism>
<dbReference type="GO" id="GO:0010112">
    <property type="term" value="P:regulation of systemic acquired resistance"/>
    <property type="evidence" value="ECO:0007669"/>
    <property type="project" value="InterPro"/>
</dbReference>
<comment type="subcellular location">
    <subcellularLocation>
        <location evidence="1">Nucleus</location>
    </subcellularLocation>
</comment>
<feature type="region of interest" description="Disordered" evidence="4">
    <location>
        <begin position="32"/>
        <end position="110"/>
    </location>
</feature>
<accession>A0A498J9M7</accession>
<comment type="caution">
    <text evidence="5">The sequence shown here is derived from an EMBL/GenBank/DDBJ whole genome shotgun (WGS) entry which is preliminary data.</text>
</comment>
<dbReference type="Proteomes" id="UP000290289">
    <property type="component" value="Chromosome 8"/>
</dbReference>
<keyword evidence="3" id="KW-0539">Nucleus</keyword>
<evidence type="ECO:0000256" key="1">
    <source>
        <dbReference type="ARBA" id="ARBA00004123"/>
    </source>
</evidence>
<evidence type="ECO:0000313" key="6">
    <source>
        <dbReference type="Proteomes" id="UP000290289"/>
    </source>
</evidence>
<reference evidence="5 6" key="1">
    <citation type="submission" date="2018-10" db="EMBL/GenBank/DDBJ databases">
        <title>A high-quality apple genome assembly.</title>
        <authorList>
            <person name="Hu J."/>
        </authorList>
    </citation>
    <scope>NUCLEOTIDE SEQUENCE [LARGE SCALE GENOMIC DNA]</scope>
    <source>
        <strain evidence="6">cv. HFTH1</strain>
        <tissue evidence="5">Young leaf</tissue>
    </source>
</reference>
<dbReference type="PANTHER" id="PTHR33669:SF26">
    <property type="entry name" value="PROTEIN NIM1-INTERACTING 3"/>
    <property type="match status" value="1"/>
</dbReference>
<dbReference type="PANTHER" id="PTHR33669">
    <property type="entry name" value="PROTEIN NEGATIVE REGULATOR OF RESISTANCE"/>
    <property type="match status" value="1"/>
</dbReference>
<evidence type="ECO:0000256" key="4">
    <source>
        <dbReference type="SAM" id="MobiDB-lite"/>
    </source>
</evidence>
<sequence length="110" mass="12480">MEGGGKKRKMEDEEEKIEKFYALIRSTREVRQLLRGNSNGLKEKKDEKKEDSKAAGGWNPTFQPEDFLEDVKISGHHGGGSSKAKQEEEEEEDKKEEDKEGNGLNLNLSL</sequence>
<name>A0A498J9M7_MALDO</name>
<dbReference type="EMBL" id="RDQH01000334">
    <property type="protein sequence ID" value="RXH92190.1"/>
    <property type="molecule type" value="Genomic_DNA"/>
</dbReference>
<evidence type="ECO:0000256" key="3">
    <source>
        <dbReference type="ARBA" id="ARBA00023242"/>
    </source>
</evidence>
<dbReference type="GO" id="GO:0005634">
    <property type="term" value="C:nucleus"/>
    <property type="evidence" value="ECO:0007669"/>
    <property type="project" value="UniProtKB-SubCell"/>
</dbReference>
<dbReference type="AlphaFoldDB" id="A0A498J9M7"/>
<dbReference type="InterPro" id="IPR031425">
    <property type="entry name" value="NPR1/NH1-interacting"/>
</dbReference>
<proteinExistence type="inferred from homology"/>